<protein>
    <submittedName>
        <fullName evidence="1">Uncharacterized protein</fullName>
    </submittedName>
</protein>
<comment type="caution">
    <text evidence="1">The sequence shown here is derived from an EMBL/GenBank/DDBJ whole genome shotgun (WGS) entry which is preliminary data.</text>
</comment>
<dbReference type="EMBL" id="CABITT030000008">
    <property type="protein sequence ID" value="VVB17380.1"/>
    <property type="molecule type" value="Genomic_DNA"/>
</dbReference>
<reference evidence="1" key="1">
    <citation type="submission" date="2019-07" db="EMBL/GenBank/DDBJ databases">
        <authorList>
            <person name="Dittberner H."/>
        </authorList>
    </citation>
    <scope>NUCLEOTIDE SEQUENCE [LARGE SCALE GENOMIC DNA]</scope>
</reference>
<accession>A0A565CUG2</accession>
<evidence type="ECO:0000313" key="1">
    <source>
        <dbReference type="EMBL" id="VVB17380.1"/>
    </source>
</evidence>
<sequence>MLAACLRIKASVRRRSYFPISASTLFSRKESALDLGDKGSKVMLDDLTLEDIRANIENELRMLEYGGVDGDIQVITEAQPMSTDQLIKK</sequence>
<keyword evidence="2" id="KW-1185">Reference proteome</keyword>
<proteinExistence type="predicted"/>
<evidence type="ECO:0000313" key="2">
    <source>
        <dbReference type="Proteomes" id="UP000489600"/>
    </source>
</evidence>
<name>A0A565CUG2_9BRAS</name>
<gene>
    <name evidence="1" type="ORF">ANE_LOCUS27824</name>
</gene>
<dbReference type="Proteomes" id="UP000489600">
    <property type="component" value="Unassembled WGS sequence"/>
</dbReference>
<dbReference type="AlphaFoldDB" id="A0A565CUG2"/>
<organism evidence="1 2">
    <name type="scientific">Arabis nemorensis</name>
    <dbReference type="NCBI Taxonomy" id="586526"/>
    <lineage>
        <taxon>Eukaryota</taxon>
        <taxon>Viridiplantae</taxon>
        <taxon>Streptophyta</taxon>
        <taxon>Embryophyta</taxon>
        <taxon>Tracheophyta</taxon>
        <taxon>Spermatophyta</taxon>
        <taxon>Magnoliopsida</taxon>
        <taxon>eudicotyledons</taxon>
        <taxon>Gunneridae</taxon>
        <taxon>Pentapetalae</taxon>
        <taxon>rosids</taxon>
        <taxon>malvids</taxon>
        <taxon>Brassicales</taxon>
        <taxon>Brassicaceae</taxon>
        <taxon>Arabideae</taxon>
        <taxon>Arabis</taxon>
    </lineage>
</organism>